<accession>A0AAN8BAL3</accession>
<name>A0AAN8BAL3_9TELE</name>
<keyword evidence="2" id="KW-1185">Reference proteome</keyword>
<evidence type="ECO:0000313" key="1">
    <source>
        <dbReference type="EMBL" id="KAK5881147.1"/>
    </source>
</evidence>
<comment type="caution">
    <text evidence="1">The sequence shown here is derived from an EMBL/GenBank/DDBJ whole genome shotgun (WGS) entry which is preliminary data.</text>
</comment>
<evidence type="ECO:0000313" key="2">
    <source>
        <dbReference type="Proteomes" id="UP001335648"/>
    </source>
</evidence>
<proteinExistence type="predicted"/>
<dbReference type="Proteomes" id="UP001335648">
    <property type="component" value="Unassembled WGS sequence"/>
</dbReference>
<dbReference type="EMBL" id="JAULUE010002063">
    <property type="protein sequence ID" value="KAK5881147.1"/>
    <property type="molecule type" value="Genomic_DNA"/>
</dbReference>
<gene>
    <name evidence="1" type="ORF">CesoFtcFv8_021983</name>
</gene>
<protein>
    <submittedName>
        <fullName evidence="1">Uncharacterized protein</fullName>
    </submittedName>
</protein>
<sequence>MWKGAVAGLGEEERAEAGAAAWKGLRWSWMRGWNWKDEPQRWQKKRRRKRMKRKQRGVCGESLRRMLNWQKNNRCWSCFWYLSQRRKKTKRGRMKNRAAG</sequence>
<dbReference type="AlphaFoldDB" id="A0AAN8BAL3"/>
<reference evidence="1 2" key="1">
    <citation type="journal article" date="2023" name="Mol. Biol. Evol.">
        <title>Genomics of Secondarily Temperate Adaptation in the Only Non-Antarctic Icefish.</title>
        <authorList>
            <person name="Rivera-Colon A.G."/>
            <person name="Rayamajhi N."/>
            <person name="Minhas B.F."/>
            <person name="Madrigal G."/>
            <person name="Bilyk K.T."/>
            <person name="Yoon V."/>
            <person name="Hune M."/>
            <person name="Gregory S."/>
            <person name="Cheng C.H.C."/>
            <person name="Catchen J.M."/>
        </authorList>
    </citation>
    <scope>NUCLEOTIDE SEQUENCE [LARGE SCALE GENOMIC DNA]</scope>
    <source>
        <strain evidence="1">JC2023a</strain>
    </source>
</reference>
<organism evidence="1 2">
    <name type="scientific">Champsocephalus esox</name>
    <name type="common">pike icefish</name>
    <dbReference type="NCBI Taxonomy" id="159716"/>
    <lineage>
        <taxon>Eukaryota</taxon>
        <taxon>Metazoa</taxon>
        <taxon>Chordata</taxon>
        <taxon>Craniata</taxon>
        <taxon>Vertebrata</taxon>
        <taxon>Euteleostomi</taxon>
        <taxon>Actinopterygii</taxon>
        <taxon>Neopterygii</taxon>
        <taxon>Teleostei</taxon>
        <taxon>Neoteleostei</taxon>
        <taxon>Acanthomorphata</taxon>
        <taxon>Eupercaria</taxon>
        <taxon>Perciformes</taxon>
        <taxon>Notothenioidei</taxon>
        <taxon>Channichthyidae</taxon>
        <taxon>Champsocephalus</taxon>
    </lineage>
</organism>